<accession>A0AAV2EB22</accession>
<dbReference type="InterPro" id="IPR036875">
    <property type="entry name" value="Znf_CCHC_sf"/>
</dbReference>
<dbReference type="GO" id="GO:0008270">
    <property type="term" value="F:zinc ion binding"/>
    <property type="evidence" value="ECO:0007669"/>
    <property type="project" value="InterPro"/>
</dbReference>
<dbReference type="EMBL" id="OZ034817">
    <property type="protein sequence ID" value="CAL1383085.1"/>
    <property type="molecule type" value="Genomic_DNA"/>
</dbReference>
<evidence type="ECO:0008006" key="3">
    <source>
        <dbReference type="Google" id="ProtNLM"/>
    </source>
</evidence>
<dbReference type="SUPFAM" id="SSF57756">
    <property type="entry name" value="Retrovirus zinc finger-like domains"/>
    <property type="match status" value="1"/>
</dbReference>
<protein>
    <recommendedName>
        <fullName evidence="3">CCHC-type domain-containing protein</fullName>
    </recommendedName>
</protein>
<evidence type="ECO:0000313" key="2">
    <source>
        <dbReference type="Proteomes" id="UP001497516"/>
    </source>
</evidence>
<dbReference type="Gene3D" id="4.10.60.10">
    <property type="entry name" value="Zinc finger, CCHC-type"/>
    <property type="match status" value="1"/>
</dbReference>
<proteinExistence type="predicted"/>
<evidence type="ECO:0000313" key="1">
    <source>
        <dbReference type="EMBL" id="CAL1383085.1"/>
    </source>
</evidence>
<dbReference type="GO" id="GO:0003676">
    <property type="term" value="F:nucleic acid binding"/>
    <property type="evidence" value="ECO:0007669"/>
    <property type="project" value="InterPro"/>
</dbReference>
<keyword evidence="2" id="KW-1185">Reference proteome</keyword>
<dbReference type="AlphaFoldDB" id="A0AAV2EB22"/>
<dbReference type="Proteomes" id="UP001497516">
    <property type="component" value="Chromosome 4"/>
</dbReference>
<reference evidence="1 2" key="1">
    <citation type="submission" date="2024-04" db="EMBL/GenBank/DDBJ databases">
        <authorList>
            <person name="Fracassetti M."/>
        </authorList>
    </citation>
    <scope>NUCLEOTIDE SEQUENCE [LARGE SCALE GENOMIC DNA]</scope>
</reference>
<sequence>MKLRPEFESVLATLLNRVVLQFDGVMGTLMREEIWLRTRAAIDLRLGEDESLVASAAPNSHSSGQDSFAYAFNRPQFQRRVSASDLECHHCREKGHLLKHYRRHNFCVYCKRMGHIILDCRTHERNATREGGPPPGRNNANLSYPGYGEKSAYDTYSAVDARAGIQLLLVTPASSKFPCVEHVREKLVLAEAQHPLEPQMTKGIQGES</sequence>
<gene>
    <name evidence="1" type="ORF">LTRI10_LOCUS24374</name>
</gene>
<name>A0AAV2EB22_9ROSI</name>
<organism evidence="1 2">
    <name type="scientific">Linum trigynum</name>
    <dbReference type="NCBI Taxonomy" id="586398"/>
    <lineage>
        <taxon>Eukaryota</taxon>
        <taxon>Viridiplantae</taxon>
        <taxon>Streptophyta</taxon>
        <taxon>Embryophyta</taxon>
        <taxon>Tracheophyta</taxon>
        <taxon>Spermatophyta</taxon>
        <taxon>Magnoliopsida</taxon>
        <taxon>eudicotyledons</taxon>
        <taxon>Gunneridae</taxon>
        <taxon>Pentapetalae</taxon>
        <taxon>rosids</taxon>
        <taxon>fabids</taxon>
        <taxon>Malpighiales</taxon>
        <taxon>Linaceae</taxon>
        <taxon>Linum</taxon>
    </lineage>
</organism>